<dbReference type="OrthoDB" id="9810277at2"/>
<dbReference type="RefSeq" id="WP_099325230.1">
    <property type="nucleotide sequence ID" value="NZ_CP049055.1"/>
</dbReference>
<reference evidence="1 4" key="3">
    <citation type="submission" date="2020-02" db="EMBL/GenBank/DDBJ databases">
        <title>Newly sequenced genome of strain CSTR1 showed variability in Candidatus Kuenenia stuttgartiensis genomes.</title>
        <authorList>
            <person name="Ding C."/>
            <person name="Adrian L."/>
        </authorList>
    </citation>
    <scope>NUCLEOTIDE SEQUENCE [LARGE SCALE GENOMIC DNA]</scope>
    <source>
        <strain evidence="1 4">CSTR1</strain>
    </source>
</reference>
<dbReference type="SUPFAM" id="SSF56112">
    <property type="entry name" value="Protein kinase-like (PK-like)"/>
    <property type="match status" value="1"/>
</dbReference>
<dbReference type="InterPro" id="IPR011009">
    <property type="entry name" value="Kinase-like_dom_sf"/>
</dbReference>
<evidence type="ECO:0000313" key="3">
    <source>
        <dbReference type="Proteomes" id="UP000221734"/>
    </source>
</evidence>
<accession>A0A2C9CFN1</accession>
<evidence type="ECO:0000313" key="1">
    <source>
        <dbReference type="EMBL" id="QII09528.1"/>
    </source>
</evidence>
<protein>
    <recommendedName>
        <fullName evidence="5">Aminoglycoside phosphotransferase domain-containing protein</fullName>
    </recommendedName>
</protein>
<organism evidence="2 3">
    <name type="scientific">Kuenenia stuttgartiensis</name>
    <dbReference type="NCBI Taxonomy" id="174633"/>
    <lineage>
        <taxon>Bacteria</taxon>
        <taxon>Pseudomonadati</taxon>
        <taxon>Planctomycetota</taxon>
        <taxon>Candidatus Brocadiia</taxon>
        <taxon>Candidatus Brocadiales</taxon>
        <taxon>Candidatus Brocadiaceae</taxon>
        <taxon>Candidatus Kuenenia</taxon>
    </lineage>
</organism>
<keyword evidence="3" id="KW-1185">Reference proteome</keyword>
<proteinExistence type="predicted"/>
<evidence type="ECO:0008006" key="5">
    <source>
        <dbReference type="Google" id="ProtNLM"/>
    </source>
</evidence>
<dbReference type="KEGG" id="kst:KSMBR1_2024"/>
<sequence>MTTKQINDLLSGGEFPEETSQRELIETHISWVILCDQFVYKIKKPVQYSFLDFSTLERRNYYCHREIELNKRLTLNVYLEVLPVRKSQDKIIIGGKEGTIIDYAVKMNRLDTEKQMDKLLTQHLVTESDIKKLAEKIASFHKNTTIIYEKDLSDIGKKFNDLAAEKKFITEQLGSTFGVIIANAIKFSDKFMDKNKALIAYRLREGFCKDCHGDLHSRNIFLLPDPVPFDCIEFNDDFRQIDVLNEVAFLCMDLDAFGRKDLSDLFLEYYNDFFPAMKSEKERDLFIYYKSYRANIRAKVNSLQAKSAATDEERTKSLAASEKYLYQMESYLKELRTDK</sequence>
<dbReference type="Proteomes" id="UP000501926">
    <property type="component" value="Chromosome"/>
</dbReference>
<dbReference type="EMBL" id="CP049055">
    <property type="protein sequence ID" value="QII09528.1"/>
    <property type="molecule type" value="Genomic_DNA"/>
</dbReference>
<dbReference type="InterPro" id="IPR052732">
    <property type="entry name" value="Cell-binding_unc_protein"/>
</dbReference>
<dbReference type="Proteomes" id="UP000221734">
    <property type="component" value="Chromosome Kuenenia_stuttgartiensis_MBR1"/>
</dbReference>
<gene>
    <name evidence="1" type="ORF">KsCSTR_01490</name>
    <name evidence="2" type="ORF">KSMBR1_2024</name>
</gene>
<reference evidence="2" key="1">
    <citation type="submission" date="2017-10" db="EMBL/GenBank/DDBJ databases">
        <authorList>
            <person name="Banno H."/>
            <person name="Chua N.-H."/>
        </authorList>
    </citation>
    <scope>NUCLEOTIDE SEQUENCE [LARGE SCALE GENOMIC DNA]</scope>
    <source>
        <strain evidence="2">Kuenenia_mbr1_ru-nijmegen</strain>
    </source>
</reference>
<name>A0A2C9CFN1_KUEST</name>
<reference evidence="3" key="2">
    <citation type="submission" date="2017-10" db="EMBL/GenBank/DDBJ databases">
        <authorList>
            <person name="Frank J."/>
        </authorList>
    </citation>
    <scope>NUCLEOTIDE SEQUENCE [LARGE SCALE GENOMIC DNA]</scope>
</reference>
<dbReference type="PANTHER" id="PTHR43883">
    <property type="entry name" value="SLR0207 PROTEIN"/>
    <property type="match status" value="1"/>
</dbReference>
<evidence type="ECO:0000313" key="2">
    <source>
        <dbReference type="EMBL" id="SOH04522.1"/>
    </source>
</evidence>
<dbReference type="AlphaFoldDB" id="A0A2C9CFN1"/>
<dbReference type="EMBL" id="LT934425">
    <property type="protein sequence ID" value="SOH04522.1"/>
    <property type="molecule type" value="Genomic_DNA"/>
</dbReference>
<dbReference type="PANTHER" id="PTHR43883:SF1">
    <property type="entry name" value="GLUCONOKINASE"/>
    <property type="match status" value="1"/>
</dbReference>
<evidence type="ECO:0000313" key="4">
    <source>
        <dbReference type="Proteomes" id="UP000501926"/>
    </source>
</evidence>